<accession>A0A8C1QEG6</accession>
<keyword evidence="2" id="KW-1185">Reference proteome</keyword>
<name>A0A8C1QEG6_CYPCA</name>
<evidence type="ECO:0000313" key="2">
    <source>
        <dbReference type="Proteomes" id="UP000694427"/>
    </source>
</evidence>
<dbReference type="Ensembl" id="ENSCCRT00010037235.1">
    <property type="protein sequence ID" value="ENSCCRP00010033931.1"/>
    <property type="gene ID" value="ENSCCRG00010014462.1"/>
</dbReference>
<sequence length="226" mass="23598">SSFVLFSDGDYAIPSTKHFHHGDDETGGESDILYTTRLREGRPNIDFTLSSEINKKLLKKETWIIKKSSKKPSVQPASAHVTLSNFIDIIDTADRPANAIAEGTYARSGTYAGKRIPKTGVYAEAGVGRACAEFSVFEAEAKGPNASASAEASVARLGAGAEARAEVGSASAQAGPFSMKVGLGLDTRVSLGIVDGLEVKVLGTGFTIGPRTSISLLGSEVSCSVI</sequence>
<protein>
    <submittedName>
        <fullName evidence="1">Uncharacterized protein</fullName>
    </submittedName>
</protein>
<reference evidence="1" key="1">
    <citation type="submission" date="2025-08" db="UniProtKB">
        <authorList>
            <consortium name="Ensembl"/>
        </authorList>
    </citation>
    <scope>IDENTIFICATION</scope>
</reference>
<dbReference type="Proteomes" id="UP000694427">
    <property type="component" value="Unplaced"/>
</dbReference>
<reference evidence="1" key="2">
    <citation type="submission" date="2025-09" db="UniProtKB">
        <authorList>
            <consortium name="Ensembl"/>
        </authorList>
    </citation>
    <scope>IDENTIFICATION</scope>
</reference>
<dbReference type="AlphaFoldDB" id="A0A8C1QEG6"/>
<organism evidence="1 2">
    <name type="scientific">Cyprinus carpio</name>
    <name type="common">Common carp</name>
    <dbReference type="NCBI Taxonomy" id="7962"/>
    <lineage>
        <taxon>Eukaryota</taxon>
        <taxon>Metazoa</taxon>
        <taxon>Chordata</taxon>
        <taxon>Craniata</taxon>
        <taxon>Vertebrata</taxon>
        <taxon>Euteleostomi</taxon>
        <taxon>Actinopterygii</taxon>
        <taxon>Neopterygii</taxon>
        <taxon>Teleostei</taxon>
        <taxon>Ostariophysi</taxon>
        <taxon>Cypriniformes</taxon>
        <taxon>Cyprinidae</taxon>
        <taxon>Cyprininae</taxon>
        <taxon>Cyprinus</taxon>
    </lineage>
</organism>
<evidence type="ECO:0000313" key="1">
    <source>
        <dbReference type="Ensembl" id="ENSCCRP00010033931.1"/>
    </source>
</evidence>
<proteinExistence type="predicted"/>